<evidence type="ECO:0000256" key="1">
    <source>
        <dbReference type="ARBA" id="ARBA00004651"/>
    </source>
</evidence>
<dbReference type="EMBL" id="JAPQYE010000003">
    <property type="protein sequence ID" value="MCZ0727900.1"/>
    <property type="molecule type" value="Genomic_DNA"/>
</dbReference>
<dbReference type="PANTHER" id="PTHR34979">
    <property type="entry name" value="INNER MEMBRANE PROTEIN YGAZ"/>
    <property type="match status" value="1"/>
</dbReference>
<evidence type="ECO:0000256" key="3">
    <source>
        <dbReference type="ARBA" id="ARBA00022448"/>
    </source>
</evidence>
<keyword evidence="10" id="KW-1185">Reference proteome</keyword>
<evidence type="ECO:0000313" key="10">
    <source>
        <dbReference type="Proteomes" id="UP001084650"/>
    </source>
</evidence>
<comment type="subcellular location">
    <subcellularLocation>
        <location evidence="1">Cell membrane</location>
        <topology evidence="1">Multi-pass membrane protein</topology>
    </subcellularLocation>
</comment>
<proteinExistence type="inferred from homology"/>
<feature type="transmembrane region" description="Helical" evidence="8">
    <location>
        <begin position="137"/>
        <end position="158"/>
    </location>
</feature>
<feature type="transmembrane region" description="Helical" evidence="8">
    <location>
        <begin position="74"/>
        <end position="96"/>
    </location>
</feature>
<dbReference type="InterPro" id="IPR011606">
    <property type="entry name" value="Brnchd-chn_aa_trnsp_permease"/>
</dbReference>
<feature type="transmembrane region" description="Helical" evidence="8">
    <location>
        <begin position="20"/>
        <end position="42"/>
    </location>
</feature>
<reference evidence="9" key="1">
    <citation type="submission" date="2022-12" db="EMBL/GenBank/DDBJ databases">
        <title>Whole genome sequence of Mycolicibacterium iranicum strain SBH312.</title>
        <authorList>
            <person name="Jani J."/>
            <person name="Arifin Mustapha Z."/>
            <person name="Ahmed K."/>
            <person name="Kai Ling C."/>
        </authorList>
    </citation>
    <scope>NUCLEOTIDE SEQUENCE</scope>
    <source>
        <strain evidence="9">SBH312</strain>
    </source>
</reference>
<dbReference type="Pfam" id="PF03591">
    <property type="entry name" value="AzlC"/>
    <property type="match status" value="1"/>
</dbReference>
<comment type="caution">
    <text evidence="9">The sequence shown here is derived from an EMBL/GenBank/DDBJ whole genome shotgun (WGS) entry which is preliminary data.</text>
</comment>
<evidence type="ECO:0000256" key="4">
    <source>
        <dbReference type="ARBA" id="ARBA00022475"/>
    </source>
</evidence>
<sequence length="238" mass="25048">MSPSPVSPGPAPDHSLRTVLSLSAPIGLAFIPLGMALGFLVVHAGLAWGWAPTFAAVIYAGSLEFLMVHLAATAAPIVTVALTTFVVNSRHVFYALSFPLDRVRGMLGKAYSTYTLSDEAYAVGVSPEAKTWTTRPILLMQLLFHLLWVAGATLGGLVGEALPIDRLVGLDFALTALFIVLGIDAFRQRPDWVTAASASACAVGAWLTVPGQLLVSAFAAFTGVLVARMLLQRSAGRS</sequence>
<evidence type="ECO:0000313" key="9">
    <source>
        <dbReference type="EMBL" id="MCZ0727900.1"/>
    </source>
</evidence>
<evidence type="ECO:0000256" key="2">
    <source>
        <dbReference type="ARBA" id="ARBA00010735"/>
    </source>
</evidence>
<evidence type="ECO:0000256" key="7">
    <source>
        <dbReference type="ARBA" id="ARBA00023136"/>
    </source>
</evidence>
<evidence type="ECO:0000256" key="6">
    <source>
        <dbReference type="ARBA" id="ARBA00022989"/>
    </source>
</evidence>
<keyword evidence="4" id="KW-1003">Cell membrane</keyword>
<evidence type="ECO:0000256" key="5">
    <source>
        <dbReference type="ARBA" id="ARBA00022692"/>
    </source>
</evidence>
<keyword evidence="5 8" id="KW-0812">Transmembrane</keyword>
<keyword evidence="3" id="KW-0813">Transport</keyword>
<dbReference type="Proteomes" id="UP001084650">
    <property type="component" value="Unassembled WGS sequence"/>
</dbReference>
<accession>A0ABT4HCI1</accession>
<feature type="transmembrane region" description="Helical" evidence="8">
    <location>
        <begin position="213"/>
        <end position="231"/>
    </location>
</feature>
<gene>
    <name evidence="9" type="ORF">OY187_07565</name>
</gene>
<keyword evidence="7 8" id="KW-0472">Membrane</keyword>
<dbReference type="RefSeq" id="WP_268785739.1">
    <property type="nucleotide sequence ID" value="NZ_JAPQYE010000003.1"/>
</dbReference>
<evidence type="ECO:0000256" key="8">
    <source>
        <dbReference type="SAM" id="Phobius"/>
    </source>
</evidence>
<protein>
    <submittedName>
        <fullName evidence="9">AzlC family ABC transporter permease</fullName>
    </submittedName>
</protein>
<comment type="similarity">
    <text evidence="2">Belongs to the AzlC family.</text>
</comment>
<keyword evidence="6 8" id="KW-1133">Transmembrane helix</keyword>
<organism evidence="9 10">
    <name type="scientific">Mycolicibacterium iranicum</name>
    <name type="common">Mycobacterium iranicum</name>
    <dbReference type="NCBI Taxonomy" id="912594"/>
    <lineage>
        <taxon>Bacteria</taxon>
        <taxon>Bacillati</taxon>
        <taxon>Actinomycetota</taxon>
        <taxon>Actinomycetes</taxon>
        <taxon>Mycobacteriales</taxon>
        <taxon>Mycobacteriaceae</taxon>
        <taxon>Mycolicibacterium</taxon>
    </lineage>
</organism>
<feature type="transmembrane region" description="Helical" evidence="8">
    <location>
        <begin position="164"/>
        <end position="183"/>
    </location>
</feature>
<name>A0ABT4HCI1_MYCIR</name>
<dbReference type="PANTHER" id="PTHR34979:SF1">
    <property type="entry name" value="INNER MEMBRANE PROTEIN YGAZ"/>
    <property type="match status" value="1"/>
</dbReference>